<evidence type="ECO:0000313" key="5">
    <source>
        <dbReference type="EMBL" id="MFC6957244.1"/>
    </source>
</evidence>
<dbReference type="SUPFAM" id="SSF51905">
    <property type="entry name" value="FAD/NAD(P)-binding domain"/>
    <property type="match status" value="1"/>
</dbReference>
<gene>
    <name evidence="5" type="ORF">ACFQS3_08565</name>
</gene>
<evidence type="ECO:0000313" key="6">
    <source>
        <dbReference type="Proteomes" id="UP001596470"/>
    </source>
</evidence>
<name>A0ABW2D7P6_9ACTN</name>
<dbReference type="EMBL" id="JBHSYS010000002">
    <property type="protein sequence ID" value="MFC6957244.1"/>
    <property type="molecule type" value="Genomic_DNA"/>
</dbReference>
<dbReference type="Proteomes" id="UP001596470">
    <property type="component" value="Unassembled WGS sequence"/>
</dbReference>
<evidence type="ECO:0000256" key="2">
    <source>
        <dbReference type="ARBA" id="ARBA00022630"/>
    </source>
</evidence>
<dbReference type="InterPro" id="IPR036188">
    <property type="entry name" value="FAD/NAD-bd_sf"/>
</dbReference>
<reference evidence="6" key="1">
    <citation type="journal article" date="2019" name="Int. J. Syst. Evol. Microbiol.">
        <title>The Global Catalogue of Microorganisms (GCM) 10K type strain sequencing project: providing services to taxonomists for standard genome sequencing and annotation.</title>
        <authorList>
            <consortium name="The Broad Institute Genomics Platform"/>
            <consortium name="The Broad Institute Genome Sequencing Center for Infectious Disease"/>
            <person name="Wu L."/>
            <person name="Ma J."/>
        </authorList>
    </citation>
    <scope>NUCLEOTIDE SEQUENCE [LARGE SCALE GENOMIC DNA]</scope>
    <source>
        <strain evidence="6">KACC 12634</strain>
    </source>
</reference>
<organism evidence="5 6">
    <name type="scientific">Glycomyces mayteni</name>
    <dbReference type="NCBI Taxonomy" id="543887"/>
    <lineage>
        <taxon>Bacteria</taxon>
        <taxon>Bacillati</taxon>
        <taxon>Actinomycetota</taxon>
        <taxon>Actinomycetes</taxon>
        <taxon>Glycomycetales</taxon>
        <taxon>Glycomycetaceae</taxon>
        <taxon>Glycomyces</taxon>
    </lineage>
</organism>
<keyword evidence="2" id="KW-0285">Flavoprotein</keyword>
<dbReference type="Gene3D" id="3.30.70.2450">
    <property type="match status" value="1"/>
</dbReference>
<evidence type="ECO:0000256" key="3">
    <source>
        <dbReference type="ARBA" id="ARBA00022827"/>
    </source>
</evidence>
<dbReference type="PRINTS" id="PR00420">
    <property type="entry name" value="RNGMNOXGNASE"/>
</dbReference>
<proteinExistence type="predicted"/>
<keyword evidence="6" id="KW-1185">Reference proteome</keyword>
<dbReference type="RefSeq" id="WP_382348484.1">
    <property type="nucleotide sequence ID" value="NZ_JBHMBP010000002.1"/>
</dbReference>
<dbReference type="Pfam" id="PF21274">
    <property type="entry name" value="Rng_hyd_C"/>
    <property type="match status" value="1"/>
</dbReference>
<dbReference type="GO" id="GO:0004497">
    <property type="term" value="F:monooxygenase activity"/>
    <property type="evidence" value="ECO:0007669"/>
    <property type="project" value="UniProtKB-KW"/>
</dbReference>
<dbReference type="InterPro" id="IPR050641">
    <property type="entry name" value="RIFMO-like"/>
</dbReference>
<dbReference type="PANTHER" id="PTHR43004">
    <property type="entry name" value="TRK SYSTEM POTASSIUM UPTAKE PROTEIN"/>
    <property type="match status" value="1"/>
</dbReference>
<dbReference type="Gene3D" id="3.40.30.120">
    <property type="match status" value="1"/>
</dbReference>
<keyword evidence="3" id="KW-0274">FAD</keyword>
<dbReference type="PANTHER" id="PTHR43004:SF19">
    <property type="entry name" value="BINDING MONOOXYGENASE, PUTATIVE (JCVI)-RELATED"/>
    <property type="match status" value="1"/>
</dbReference>
<keyword evidence="5" id="KW-0503">Monooxygenase</keyword>
<comment type="caution">
    <text evidence="5">The sequence shown here is derived from an EMBL/GenBank/DDBJ whole genome shotgun (WGS) entry which is preliminary data.</text>
</comment>
<comment type="cofactor">
    <cofactor evidence="1">
        <name>FAD</name>
        <dbReference type="ChEBI" id="CHEBI:57692"/>
    </cofactor>
</comment>
<accession>A0ABW2D7P6</accession>
<protein>
    <submittedName>
        <fullName evidence="5">FAD-dependent monooxygenase</fullName>
    </submittedName>
</protein>
<dbReference type="Gene3D" id="3.50.50.60">
    <property type="entry name" value="FAD/NAD(P)-binding domain"/>
    <property type="match status" value="1"/>
</dbReference>
<dbReference type="Pfam" id="PF01494">
    <property type="entry name" value="FAD_binding_3"/>
    <property type="match status" value="1"/>
</dbReference>
<keyword evidence="5" id="KW-0560">Oxidoreductase</keyword>
<sequence>MPEQTDVLVVGAGPTGLAVAAELALAGVGAIVIDALPERSGQSKALALQPRSAELLDSRGWLEPLRPHIHARLAEGHFAGLPLDYSVLETRFPHQIAVEQARIEEVLEARAGRVRWAHACTAVRQSADEVAVAVETPAGPAEIAARFAVAADGAHSTVRRALGVPFPGRAARMRLAVADVTLARKPTGLAEAWAPPEFGSGGFGYLLPLGAGVYRVLFGGEEQQAKERTEPVTAAEVQRGLEAVHGDGVEVAAVRWGSRFSDASRQVERYRHGRVLFAGDAAHIHLPAGGQGLNLGLQDAFNLGWKLAAVARGDAEESLLDTYHDERHPVASRVLVNTRAQGVLTIPDPDLLALREVFGDLLAGPAANRRLAGEVSGIDIRNGIAAAPPRSSTGLRLPDTALDCARPSLLAARPVLIGPPHLEAIARPWRDRLDTAAGNAGMLVRPDGYLAWTDPDGEQGLARALGRWLGAPLQHDANTGTERTRDHA</sequence>
<evidence type="ECO:0000259" key="4">
    <source>
        <dbReference type="Pfam" id="PF01494"/>
    </source>
</evidence>
<feature type="domain" description="FAD-binding" evidence="4">
    <location>
        <begin position="4"/>
        <end position="336"/>
    </location>
</feature>
<evidence type="ECO:0000256" key="1">
    <source>
        <dbReference type="ARBA" id="ARBA00001974"/>
    </source>
</evidence>
<dbReference type="InterPro" id="IPR002938">
    <property type="entry name" value="FAD-bd"/>
</dbReference>